<dbReference type="EC" id="2.7.7.87" evidence="3"/>
<dbReference type="OrthoDB" id="9814580at2"/>
<dbReference type="GO" id="GO:0006450">
    <property type="term" value="P:regulation of translational fidelity"/>
    <property type="evidence" value="ECO:0007669"/>
    <property type="project" value="TreeGrafter"/>
</dbReference>
<evidence type="ECO:0000256" key="3">
    <source>
        <dbReference type="ARBA" id="ARBA00012584"/>
    </source>
</evidence>
<evidence type="ECO:0000256" key="7">
    <source>
        <dbReference type="ARBA" id="ARBA00022695"/>
    </source>
</evidence>
<keyword evidence="14" id="KW-1185">Reference proteome</keyword>
<keyword evidence="6" id="KW-0819">tRNA processing</keyword>
<keyword evidence="5" id="KW-0808">Transferase</keyword>
<dbReference type="GO" id="GO:0005737">
    <property type="term" value="C:cytoplasm"/>
    <property type="evidence" value="ECO:0007669"/>
    <property type="project" value="UniProtKB-SubCell"/>
</dbReference>
<gene>
    <name evidence="13" type="ORF">SAMN05444391_0891</name>
</gene>
<dbReference type="AlphaFoldDB" id="A0A1M6S5Z6"/>
<dbReference type="GO" id="GO:0061710">
    <property type="term" value="F:L-threonylcarbamoyladenylate synthase"/>
    <property type="evidence" value="ECO:0007669"/>
    <property type="project" value="UniProtKB-EC"/>
</dbReference>
<dbReference type="STRING" id="381751.SAMN05444391_0891"/>
<dbReference type="PANTHER" id="PTHR17490">
    <property type="entry name" value="SUA5"/>
    <property type="match status" value="1"/>
</dbReference>
<feature type="domain" description="YrdC-like" evidence="12">
    <location>
        <begin position="8"/>
        <end position="189"/>
    </location>
</feature>
<dbReference type="InterPro" id="IPR050156">
    <property type="entry name" value="TC-AMP_synthase_SUA5"/>
</dbReference>
<comment type="subcellular location">
    <subcellularLocation>
        <location evidence="1">Cytoplasm</location>
    </subcellularLocation>
</comment>
<accession>A0A1M6S5Z6</accession>
<keyword evidence="7" id="KW-0548">Nucleotidyltransferase</keyword>
<dbReference type="GO" id="GO:0005524">
    <property type="term" value="F:ATP binding"/>
    <property type="evidence" value="ECO:0007669"/>
    <property type="project" value="UniProtKB-KW"/>
</dbReference>
<dbReference type="InterPro" id="IPR006070">
    <property type="entry name" value="Sua5-like_dom"/>
</dbReference>
<dbReference type="SUPFAM" id="SSF55821">
    <property type="entry name" value="YrdC/RibB"/>
    <property type="match status" value="1"/>
</dbReference>
<organism evidence="13 14">
    <name type="scientific">Thermocrinis minervae</name>
    <dbReference type="NCBI Taxonomy" id="381751"/>
    <lineage>
        <taxon>Bacteria</taxon>
        <taxon>Pseudomonadati</taxon>
        <taxon>Aquificota</taxon>
        <taxon>Aquificia</taxon>
        <taxon>Aquificales</taxon>
        <taxon>Aquificaceae</taxon>
        <taxon>Thermocrinis</taxon>
    </lineage>
</organism>
<name>A0A1M6S5Z6_9AQUI</name>
<evidence type="ECO:0000259" key="12">
    <source>
        <dbReference type="PROSITE" id="PS51163"/>
    </source>
</evidence>
<evidence type="ECO:0000256" key="11">
    <source>
        <dbReference type="ARBA" id="ARBA00048366"/>
    </source>
</evidence>
<dbReference type="PANTHER" id="PTHR17490:SF16">
    <property type="entry name" value="THREONYLCARBAMOYL-AMP SYNTHASE"/>
    <property type="match status" value="1"/>
</dbReference>
<keyword evidence="9" id="KW-0067">ATP-binding</keyword>
<evidence type="ECO:0000256" key="4">
    <source>
        <dbReference type="ARBA" id="ARBA00022490"/>
    </source>
</evidence>
<dbReference type="Proteomes" id="UP000189810">
    <property type="component" value="Chromosome I"/>
</dbReference>
<evidence type="ECO:0000256" key="8">
    <source>
        <dbReference type="ARBA" id="ARBA00022741"/>
    </source>
</evidence>
<dbReference type="GO" id="GO:0008033">
    <property type="term" value="P:tRNA processing"/>
    <property type="evidence" value="ECO:0007669"/>
    <property type="project" value="UniProtKB-KW"/>
</dbReference>
<dbReference type="PROSITE" id="PS51163">
    <property type="entry name" value="YRDC"/>
    <property type="match status" value="1"/>
</dbReference>
<dbReference type="InterPro" id="IPR017945">
    <property type="entry name" value="DHBP_synth_RibB-like_a/b_dom"/>
</dbReference>
<dbReference type="EMBL" id="LT670846">
    <property type="protein sequence ID" value="SHK40079.1"/>
    <property type="molecule type" value="Genomic_DNA"/>
</dbReference>
<dbReference type="Gene3D" id="3.90.870.10">
    <property type="entry name" value="DHBP synthase"/>
    <property type="match status" value="1"/>
</dbReference>
<keyword evidence="8" id="KW-0547">Nucleotide-binding</keyword>
<evidence type="ECO:0000313" key="13">
    <source>
        <dbReference type="EMBL" id="SHK40079.1"/>
    </source>
</evidence>
<evidence type="ECO:0000256" key="6">
    <source>
        <dbReference type="ARBA" id="ARBA00022694"/>
    </source>
</evidence>
<evidence type="ECO:0000313" key="14">
    <source>
        <dbReference type="Proteomes" id="UP000189810"/>
    </source>
</evidence>
<evidence type="ECO:0000256" key="9">
    <source>
        <dbReference type="ARBA" id="ARBA00022840"/>
    </source>
</evidence>
<evidence type="ECO:0000256" key="2">
    <source>
        <dbReference type="ARBA" id="ARBA00007663"/>
    </source>
</evidence>
<evidence type="ECO:0000256" key="10">
    <source>
        <dbReference type="ARBA" id="ARBA00029774"/>
    </source>
</evidence>
<evidence type="ECO:0000256" key="5">
    <source>
        <dbReference type="ARBA" id="ARBA00022679"/>
    </source>
</evidence>
<reference evidence="13 14" key="1">
    <citation type="submission" date="2016-11" db="EMBL/GenBank/DDBJ databases">
        <authorList>
            <person name="Jaros S."/>
            <person name="Januszkiewicz K."/>
            <person name="Wedrychowicz H."/>
        </authorList>
    </citation>
    <scope>NUCLEOTIDE SEQUENCE [LARGE SCALE GENOMIC DNA]</scope>
    <source>
        <strain evidence="13 14">DSM 19557</strain>
    </source>
</reference>
<proteinExistence type="inferred from homology"/>
<dbReference type="Pfam" id="PF01300">
    <property type="entry name" value="Sua5_yciO_yrdC"/>
    <property type="match status" value="1"/>
</dbReference>
<sequence>MIVKADDPKAKDLILSFLRDGKIVFAPTDTIYGLLARAGSKEAVERLYNIRRPSGKPFLVLLGDKSQAYLFDLLIKPWQLDILDLHVTVVFQKRTSLPLYLTRGRKSIGLRLLKEGVFLKDILIRLGDVVVAPSANPEGQKPASCVEEAMEYFGDSVDLYVDAGRLEGKPSTVVRVVGNGIRPIREGNVPFEHILNFWKKLKGGKKNG</sequence>
<keyword evidence="4" id="KW-0963">Cytoplasm</keyword>
<dbReference type="GO" id="GO:0003725">
    <property type="term" value="F:double-stranded RNA binding"/>
    <property type="evidence" value="ECO:0007669"/>
    <property type="project" value="InterPro"/>
</dbReference>
<dbReference type="GO" id="GO:0000049">
    <property type="term" value="F:tRNA binding"/>
    <property type="evidence" value="ECO:0007669"/>
    <property type="project" value="TreeGrafter"/>
</dbReference>
<comment type="similarity">
    <text evidence="2">Belongs to the SUA5 family.</text>
</comment>
<evidence type="ECO:0000256" key="1">
    <source>
        <dbReference type="ARBA" id="ARBA00004496"/>
    </source>
</evidence>
<comment type="catalytic activity">
    <reaction evidence="11">
        <text>L-threonine + hydrogencarbonate + ATP = L-threonylcarbamoyladenylate + diphosphate + H2O</text>
        <dbReference type="Rhea" id="RHEA:36407"/>
        <dbReference type="ChEBI" id="CHEBI:15377"/>
        <dbReference type="ChEBI" id="CHEBI:17544"/>
        <dbReference type="ChEBI" id="CHEBI:30616"/>
        <dbReference type="ChEBI" id="CHEBI:33019"/>
        <dbReference type="ChEBI" id="CHEBI:57926"/>
        <dbReference type="ChEBI" id="CHEBI:73682"/>
        <dbReference type="EC" id="2.7.7.87"/>
    </reaction>
</comment>
<protein>
    <recommendedName>
        <fullName evidence="10">L-threonylcarbamoyladenylate synthase</fullName>
        <ecNumber evidence="3">2.7.7.87</ecNumber>
    </recommendedName>
    <alternativeName>
        <fullName evidence="10">L-threonylcarbamoyladenylate synthase</fullName>
    </alternativeName>
</protein>